<keyword evidence="1" id="KW-0456">Lyase</keyword>
<keyword evidence="2" id="KW-1185">Reference proteome</keyword>
<accession>A0A4Z0QBT2</accession>
<organism evidence="1 2">
    <name type="scientific">Salmonella enterica subsp. enterica serovar Poona</name>
    <dbReference type="NCBI Taxonomy" id="436295"/>
    <lineage>
        <taxon>Bacteria</taxon>
        <taxon>Pseudomonadati</taxon>
        <taxon>Pseudomonadota</taxon>
        <taxon>Gammaproteobacteria</taxon>
        <taxon>Enterobacterales</taxon>
        <taxon>Enterobacteriaceae</taxon>
        <taxon>Salmonella</taxon>
    </lineage>
</organism>
<name>A0A4Z0QBT2_SALET</name>
<comment type="caution">
    <text evidence="1">The sequence shown here is derived from an EMBL/GenBank/DDBJ whole genome shotgun (WGS) entry which is preliminary data.</text>
</comment>
<dbReference type="EMBL" id="PYKI01000345">
    <property type="protein sequence ID" value="TGE26829.1"/>
    <property type="molecule type" value="Genomic_DNA"/>
</dbReference>
<evidence type="ECO:0000313" key="1">
    <source>
        <dbReference type="EMBL" id="TGE26829.1"/>
    </source>
</evidence>
<sequence>PLLVGARPGRRVLLVGVVVWRARKRQHAEEGEQ</sequence>
<dbReference type="GO" id="GO:0016829">
    <property type="term" value="F:lyase activity"/>
    <property type="evidence" value="ECO:0007669"/>
    <property type="project" value="UniProtKB-KW"/>
</dbReference>
<gene>
    <name evidence="1" type="ORF">C9F07_02550</name>
</gene>
<reference evidence="1 2" key="1">
    <citation type="submission" date="2018-03" db="EMBL/GenBank/DDBJ databases">
        <title>Non-Typhoidal Salmonella genome sequencing and assembly.</title>
        <authorList>
            <person name="Matchawe C."/>
        </authorList>
    </citation>
    <scope>NUCLEOTIDE SEQUENCE [LARGE SCALE GENOMIC DNA]</scope>
    <source>
        <strain evidence="1 2">22sa</strain>
    </source>
</reference>
<dbReference type="Proteomes" id="UP000298196">
    <property type="component" value="Unassembled WGS sequence"/>
</dbReference>
<dbReference type="AlphaFoldDB" id="A0A4Z0QBT2"/>
<protein>
    <submittedName>
        <fullName evidence="1">Heme lyase NrfEFG subunit NrfF</fullName>
    </submittedName>
</protein>
<proteinExistence type="predicted"/>
<feature type="non-terminal residue" evidence="1">
    <location>
        <position position="1"/>
    </location>
</feature>
<evidence type="ECO:0000313" key="2">
    <source>
        <dbReference type="Proteomes" id="UP000298196"/>
    </source>
</evidence>